<dbReference type="EMBL" id="JAKZFC010000004">
    <property type="protein sequence ID" value="MCH7322617.1"/>
    <property type="molecule type" value="Genomic_DNA"/>
</dbReference>
<dbReference type="Pfam" id="PF20316">
    <property type="entry name" value="DUF6612"/>
    <property type="match status" value="1"/>
</dbReference>
<name>A0ABS9UE57_9BACL</name>
<dbReference type="Proteomes" id="UP001316087">
    <property type="component" value="Unassembled WGS sequence"/>
</dbReference>
<dbReference type="InterPro" id="IPR046720">
    <property type="entry name" value="DUF6612"/>
</dbReference>
<evidence type="ECO:0008006" key="3">
    <source>
        <dbReference type="Google" id="ProtNLM"/>
    </source>
</evidence>
<sequence>MKKRYTLAILALVVFVLAAFGYFATSLIDTQGESNLTLHQVFKKAIKRQQTLKNVHADVDMEQQTEMIVDGVIVQFSTSSDLAMEIQQKPMAMYTKGTVAMEMEGESMEMPMEMYMSESDGFYLLTGEENQWAKIPDNEYEQVLAQTGAKADATAQLKKLKRFINDFEFKQDDTSYLLTLNIEGDKLKEFIVGQLGSVIEGTVEMTSETVKAMSFEDSKYELVINKETFDTNEINMDITILMDIEDQQAQIKNDASIKYSKFDELDEITVPKEVKDNAVF</sequence>
<protein>
    <recommendedName>
        <fullName evidence="3">DUF2092 domain-containing protein</fullName>
    </recommendedName>
</protein>
<organism evidence="1 2">
    <name type="scientific">Solibacillus palustris</name>
    <dbReference type="NCBI Taxonomy" id="2908203"/>
    <lineage>
        <taxon>Bacteria</taxon>
        <taxon>Bacillati</taxon>
        <taxon>Bacillota</taxon>
        <taxon>Bacilli</taxon>
        <taxon>Bacillales</taxon>
        <taxon>Caryophanaceae</taxon>
        <taxon>Solibacillus</taxon>
    </lineage>
</organism>
<comment type="caution">
    <text evidence="1">The sequence shown here is derived from an EMBL/GenBank/DDBJ whole genome shotgun (WGS) entry which is preliminary data.</text>
</comment>
<dbReference type="RefSeq" id="WP_241369683.1">
    <property type="nucleotide sequence ID" value="NZ_JAKZFC010000004.1"/>
</dbReference>
<gene>
    <name evidence="1" type="ORF">LZ480_12015</name>
</gene>
<proteinExistence type="predicted"/>
<accession>A0ABS9UE57</accession>
<evidence type="ECO:0000313" key="2">
    <source>
        <dbReference type="Proteomes" id="UP001316087"/>
    </source>
</evidence>
<reference evidence="1 2" key="1">
    <citation type="submission" date="2022-03" db="EMBL/GenBank/DDBJ databases">
        <authorList>
            <person name="Jo J.-H."/>
            <person name="Im W.-T."/>
        </authorList>
    </citation>
    <scope>NUCLEOTIDE SEQUENCE [LARGE SCALE GENOMIC DNA]</scope>
    <source>
        <strain evidence="1 2">MA9</strain>
    </source>
</reference>
<dbReference type="Gene3D" id="2.50.20.20">
    <property type="match status" value="1"/>
</dbReference>
<keyword evidence="2" id="KW-1185">Reference proteome</keyword>
<evidence type="ECO:0000313" key="1">
    <source>
        <dbReference type="EMBL" id="MCH7322617.1"/>
    </source>
</evidence>